<name>A0A314UUM1_PRUYE</name>
<protein>
    <submittedName>
        <fullName evidence="1">DNA polymerase I thermostable</fullName>
    </submittedName>
</protein>
<dbReference type="OrthoDB" id="275278at2759"/>
<dbReference type="STRING" id="2094558.A0A314UUM1"/>
<accession>A0A314UUM1</accession>
<evidence type="ECO:0000313" key="1">
    <source>
        <dbReference type="EMBL" id="PQM41203.1"/>
    </source>
</evidence>
<gene>
    <name evidence="1" type="ORF">Pyn_13300</name>
</gene>
<sequence>MVHWKSTKDSCSQTVGRQYAQDALTKHADYLRRNYEILSLRRDVDVRLREEWLVKRDTSNDSRTLSNFFKFLEETQKFSHYNVSVSNG</sequence>
<organism evidence="1 2">
    <name type="scientific">Prunus yedoensis var. nudiflora</name>
    <dbReference type="NCBI Taxonomy" id="2094558"/>
    <lineage>
        <taxon>Eukaryota</taxon>
        <taxon>Viridiplantae</taxon>
        <taxon>Streptophyta</taxon>
        <taxon>Embryophyta</taxon>
        <taxon>Tracheophyta</taxon>
        <taxon>Spermatophyta</taxon>
        <taxon>Magnoliopsida</taxon>
        <taxon>eudicotyledons</taxon>
        <taxon>Gunneridae</taxon>
        <taxon>Pentapetalae</taxon>
        <taxon>rosids</taxon>
        <taxon>fabids</taxon>
        <taxon>Rosales</taxon>
        <taxon>Rosaceae</taxon>
        <taxon>Amygdaloideae</taxon>
        <taxon>Amygdaleae</taxon>
        <taxon>Prunus</taxon>
    </lineage>
</organism>
<keyword evidence="2" id="KW-1185">Reference proteome</keyword>
<reference evidence="1 2" key="1">
    <citation type="submission" date="2018-02" db="EMBL/GenBank/DDBJ databases">
        <title>Draft genome of wild Prunus yedoensis var. nudiflora.</title>
        <authorList>
            <person name="Baek S."/>
            <person name="Kim J.-H."/>
            <person name="Choi K."/>
            <person name="Kim G.-B."/>
            <person name="Cho A."/>
            <person name="Jang H."/>
            <person name="Shin C.-H."/>
            <person name="Yu H.-J."/>
            <person name="Mun J.-H."/>
        </authorList>
    </citation>
    <scope>NUCLEOTIDE SEQUENCE [LARGE SCALE GENOMIC DNA]</scope>
    <source>
        <strain evidence="2">cv. Jeju island</strain>
        <tissue evidence="1">Leaf</tissue>
    </source>
</reference>
<comment type="caution">
    <text evidence="1">The sequence shown here is derived from an EMBL/GenBank/DDBJ whole genome shotgun (WGS) entry which is preliminary data.</text>
</comment>
<dbReference type="EMBL" id="PJQY01002975">
    <property type="protein sequence ID" value="PQM41203.1"/>
    <property type="molecule type" value="Genomic_DNA"/>
</dbReference>
<evidence type="ECO:0000313" key="2">
    <source>
        <dbReference type="Proteomes" id="UP000250321"/>
    </source>
</evidence>
<dbReference type="AlphaFoldDB" id="A0A314UUM1"/>
<dbReference type="Proteomes" id="UP000250321">
    <property type="component" value="Unassembled WGS sequence"/>
</dbReference>
<proteinExistence type="predicted"/>